<evidence type="ECO:0000256" key="2">
    <source>
        <dbReference type="ARBA" id="ARBA00022553"/>
    </source>
</evidence>
<feature type="non-terminal residue" evidence="5">
    <location>
        <position position="1"/>
    </location>
</feature>
<dbReference type="Pfam" id="PF00550">
    <property type="entry name" value="PP-binding"/>
    <property type="match status" value="1"/>
</dbReference>
<evidence type="ECO:0000259" key="4">
    <source>
        <dbReference type="PROSITE" id="PS50075"/>
    </source>
</evidence>
<proteinExistence type="predicted"/>
<dbReference type="SUPFAM" id="SSF53474">
    <property type="entry name" value="alpha/beta-Hydrolases"/>
    <property type="match status" value="1"/>
</dbReference>
<comment type="caution">
    <text evidence="5">The sequence shown here is derived from an EMBL/GenBank/DDBJ whole genome shotgun (WGS) entry which is preliminary data.</text>
</comment>
<feature type="domain" description="Carrier" evidence="4">
    <location>
        <begin position="13"/>
        <end position="88"/>
    </location>
</feature>
<gene>
    <name evidence="5" type="ORF">SM436_37295</name>
</gene>
<sequence>QRLAGLPEVEQDRVLLDLVRTHAAAVLGHGGPQAVEPTRAFPELGFDSLTAVELRNRLNTATGLHLPPTLIFDYPTPTTLASRLRVEVAEMSTRDATGKDWMGKNMSRSIVEDQKSQGPLELLFLEACKQRKIGEGVDLLMSASRLRATFDVPQMLEVSQNPVKLASGNKRAALICFPSILALSGVHLYARFAVQLKNSRDLLVFPAPGFMSGENLPNSVSVVTEMQSELICSHILGDPFVLLGHSSGGWLAHAVASCLEDRGIFPAAVVLLDTYLPGDRSLSQVQEVIIEEMLARGSELDLVDDTRLSAMGGYSRIFSEWSPAPIVTPTLFVRASDEMKSDSRDGGKRPLWPLADFTIEVPGNHFTMMENHVSSTVRAVVDWLDGASLD</sequence>
<reference evidence="5 6" key="1">
    <citation type="submission" date="2023-11" db="EMBL/GenBank/DDBJ databases">
        <title>Actinomadura monticuli sp. nov., isolated from volcanic ash.</title>
        <authorList>
            <person name="Lee S.D."/>
            <person name="Yang H."/>
            <person name="Kim I.S."/>
        </authorList>
    </citation>
    <scope>NUCLEOTIDE SEQUENCE [LARGE SCALE GENOMIC DNA]</scope>
    <source>
        <strain evidence="5 6">DSM 45346</strain>
    </source>
</reference>
<evidence type="ECO:0000256" key="3">
    <source>
        <dbReference type="ARBA" id="ARBA00022679"/>
    </source>
</evidence>
<keyword evidence="6" id="KW-1185">Reference proteome</keyword>
<dbReference type="PROSITE" id="PS00012">
    <property type="entry name" value="PHOSPHOPANTETHEINE"/>
    <property type="match status" value="1"/>
</dbReference>
<evidence type="ECO:0000313" key="6">
    <source>
        <dbReference type="Proteomes" id="UP001569904"/>
    </source>
</evidence>
<dbReference type="Gene3D" id="1.10.1200.10">
    <property type="entry name" value="ACP-like"/>
    <property type="match status" value="1"/>
</dbReference>
<organism evidence="5 6">
    <name type="scientific">Actinomadura chokoriensis</name>
    <dbReference type="NCBI Taxonomy" id="454156"/>
    <lineage>
        <taxon>Bacteria</taxon>
        <taxon>Bacillati</taxon>
        <taxon>Actinomycetota</taxon>
        <taxon>Actinomycetes</taxon>
        <taxon>Streptosporangiales</taxon>
        <taxon>Thermomonosporaceae</taxon>
        <taxon>Actinomadura</taxon>
    </lineage>
</organism>
<dbReference type="PROSITE" id="PS50075">
    <property type="entry name" value="CARRIER"/>
    <property type="match status" value="1"/>
</dbReference>
<name>A0ABV4R8Z5_9ACTN</name>
<dbReference type="RefSeq" id="WP_371946396.1">
    <property type="nucleotide sequence ID" value="NZ_JAXCEH010000051.1"/>
</dbReference>
<dbReference type="SMART" id="SM01294">
    <property type="entry name" value="PKS_PP_betabranch"/>
    <property type="match status" value="1"/>
</dbReference>
<dbReference type="PANTHER" id="PTHR43775">
    <property type="entry name" value="FATTY ACID SYNTHASE"/>
    <property type="match status" value="1"/>
</dbReference>
<accession>A0ABV4R8Z5</accession>
<dbReference type="InterPro" id="IPR009081">
    <property type="entry name" value="PP-bd_ACP"/>
</dbReference>
<evidence type="ECO:0000313" key="5">
    <source>
        <dbReference type="EMBL" id="MFA1559379.1"/>
    </source>
</evidence>
<dbReference type="InterPro" id="IPR036736">
    <property type="entry name" value="ACP-like_sf"/>
</dbReference>
<dbReference type="InterPro" id="IPR020802">
    <property type="entry name" value="TesA-like"/>
</dbReference>
<dbReference type="Gene3D" id="3.40.50.1820">
    <property type="entry name" value="alpha/beta hydrolase"/>
    <property type="match status" value="1"/>
</dbReference>
<dbReference type="EMBL" id="JAXCEH010000051">
    <property type="protein sequence ID" value="MFA1559379.1"/>
    <property type="molecule type" value="Genomic_DNA"/>
</dbReference>
<dbReference type="InterPro" id="IPR001031">
    <property type="entry name" value="Thioesterase"/>
</dbReference>
<dbReference type="SMART" id="SM00823">
    <property type="entry name" value="PKS_PP"/>
    <property type="match status" value="1"/>
</dbReference>
<dbReference type="InterPro" id="IPR006162">
    <property type="entry name" value="Ppantetheine_attach_site"/>
</dbReference>
<evidence type="ECO:0000256" key="1">
    <source>
        <dbReference type="ARBA" id="ARBA00022450"/>
    </source>
</evidence>
<keyword evidence="2" id="KW-0597">Phosphoprotein</keyword>
<dbReference type="InterPro" id="IPR050091">
    <property type="entry name" value="PKS_NRPS_Biosynth_Enz"/>
</dbReference>
<dbReference type="InterPro" id="IPR029058">
    <property type="entry name" value="AB_hydrolase_fold"/>
</dbReference>
<dbReference type="Proteomes" id="UP001569904">
    <property type="component" value="Unassembled WGS sequence"/>
</dbReference>
<dbReference type="InterPro" id="IPR020806">
    <property type="entry name" value="PKS_PP-bd"/>
</dbReference>
<dbReference type="SMART" id="SM00824">
    <property type="entry name" value="PKS_TE"/>
    <property type="match status" value="1"/>
</dbReference>
<dbReference type="Pfam" id="PF00975">
    <property type="entry name" value="Thioesterase"/>
    <property type="match status" value="1"/>
</dbReference>
<keyword evidence="3" id="KW-0808">Transferase</keyword>
<protein>
    <submittedName>
        <fullName evidence="5">Thioesterase domain-containing protein</fullName>
    </submittedName>
</protein>
<dbReference type="PANTHER" id="PTHR43775:SF51">
    <property type="entry name" value="INACTIVE PHENOLPHTHIOCEROL SYNTHESIS POLYKETIDE SYNTHASE TYPE I PKS1-RELATED"/>
    <property type="match status" value="1"/>
</dbReference>
<keyword evidence="1" id="KW-0596">Phosphopantetheine</keyword>